<dbReference type="EMBL" id="CP028271">
    <property type="protein sequence ID" value="QHM71848.1"/>
    <property type="molecule type" value="Genomic_DNA"/>
</dbReference>
<evidence type="ECO:0000313" key="2">
    <source>
        <dbReference type="Proteomes" id="UP000464053"/>
    </source>
</evidence>
<keyword evidence="1" id="KW-0560">Oxidoreductase</keyword>
<sequence length="184" mass="21522">MDMSTTHHYQDLITLFDRCFQDEFQTRLIKGDDEPIYLPADDESPWHRVVFAHGYYASALHEISHWCIAGAERRKLVDFGYWYCPDGRDAVTQNKFESVEIKPQALEWMFSVAAGFPFNVSCDNLNGDYEPDRIAFQRQVHAQVMRYLEDGIPARPARFIAELQHFYQTPPLTAAQFPWPEDLR</sequence>
<accession>A0A6P1Q1F3</accession>
<keyword evidence="1" id="KW-0648">Protein biosynthesis</keyword>
<dbReference type="EC" id="1.14.-.-" evidence="1"/>
<organism evidence="1 2">
    <name type="scientific">Mixta intestinalis</name>
    <dbReference type="NCBI Taxonomy" id="1615494"/>
    <lineage>
        <taxon>Bacteria</taxon>
        <taxon>Pseudomonadati</taxon>
        <taxon>Pseudomonadota</taxon>
        <taxon>Gammaproteobacteria</taxon>
        <taxon>Enterobacterales</taxon>
        <taxon>Erwiniaceae</taxon>
        <taxon>Mixta</taxon>
    </lineage>
</organism>
<keyword evidence="2" id="KW-1185">Reference proteome</keyword>
<proteinExistence type="predicted"/>
<reference evidence="1 2" key="1">
    <citation type="submission" date="2018-03" db="EMBL/GenBank/DDBJ databases">
        <title>Pantoea intestinalis SRCM103226 isolated form the mealworm.</title>
        <authorList>
            <person name="Jeong D.-Y."/>
            <person name="Kim J.W."/>
        </authorList>
    </citation>
    <scope>NUCLEOTIDE SEQUENCE [LARGE SCALE GENOMIC DNA]</scope>
    <source>
        <strain evidence="1 2">SRCM103226</strain>
    </source>
</reference>
<dbReference type="GO" id="GO:0016491">
    <property type="term" value="F:oxidoreductase activity"/>
    <property type="evidence" value="ECO:0007669"/>
    <property type="project" value="UniProtKB-KW"/>
</dbReference>
<keyword evidence="1" id="KW-0251">Elongation factor</keyword>
<dbReference type="Pfam" id="PF04315">
    <property type="entry name" value="EpmC"/>
    <property type="match status" value="1"/>
</dbReference>
<gene>
    <name evidence="1" type="primary">epmC</name>
    <name evidence="1" type="ORF">C7M51_02140</name>
</gene>
<dbReference type="InterPro" id="IPR007411">
    <property type="entry name" value="EpmC"/>
</dbReference>
<dbReference type="Proteomes" id="UP000464053">
    <property type="component" value="Chromosome"/>
</dbReference>
<dbReference type="AlphaFoldDB" id="A0A6P1Q1F3"/>
<dbReference type="KEGG" id="mint:C7M51_02140"/>
<protein>
    <submittedName>
        <fullName evidence="1">Elongation factor P hydroxylase</fullName>
        <ecNumber evidence="1">1.14.-.-</ecNumber>
    </submittedName>
</protein>
<dbReference type="GO" id="GO:0003746">
    <property type="term" value="F:translation elongation factor activity"/>
    <property type="evidence" value="ECO:0007669"/>
    <property type="project" value="UniProtKB-KW"/>
</dbReference>
<name>A0A6P1Q1F3_9GAMM</name>
<evidence type="ECO:0000313" key="1">
    <source>
        <dbReference type="EMBL" id="QHM71848.1"/>
    </source>
</evidence>